<accession>W4L5X3</accession>
<dbReference type="HOGENOM" id="CLU_549457_0_0_7"/>
<evidence type="ECO:0008006" key="3">
    <source>
        <dbReference type="Google" id="ProtNLM"/>
    </source>
</evidence>
<protein>
    <recommendedName>
        <fullName evidence="3">Peptidase M3A/M3B catalytic domain-containing protein</fullName>
    </recommendedName>
</protein>
<gene>
    <name evidence="1" type="ORF">ETSY1_39190</name>
</gene>
<dbReference type="EMBL" id="AZHW01001235">
    <property type="protein sequence ID" value="ETW93447.1"/>
    <property type="molecule type" value="Genomic_DNA"/>
</dbReference>
<proteinExistence type="predicted"/>
<evidence type="ECO:0000313" key="1">
    <source>
        <dbReference type="EMBL" id="ETW93447.1"/>
    </source>
</evidence>
<comment type="caution">
    <text evidence="1">The sequence shown here is derived from an EMBL/GenBank/DDBJ whole genome shotgun (WGS) entry which is preliminary data.</text>
</comment>
<keyword evidence="2" id="KW-1185">Reference proteome</keyword>
<evidence type="ECO:0000313" key="2">
    <source>
        <dbReference type="Proteomes" id="UP000019141"/>
    </source>
</evidence>
<organism evidence="1 2">
    <name type="scientific">Entotheonella factor</name>
    <dbReference type="NCBI Taxonomy" id="1429438"/>
    <lineage>
        <taxon>Bacteria</taxon>
        <taxon>Pseudomonadati</taxon>
        <taxon>Nitrospinota/Tectimicrobiota group</taxon>
        <taxon>Candidatus Tectimicrobiota</taxon>
        <taxon>Candidatus Entotheonellia</taxon>
        <taxon>Candidatus Entotheonellales</taxon>
        <taxon>Candidatus Entotheonellaceae</taxon>
        <taxon>Candidatus Entotheonella</taxon>
    </lineage>
</organism>
<reference evidence="1 2" key="1">
    <citation type="journal article" date="2014" name="Nature">
        <title>An environmental bacterial taxon with a large and distinct metabolic repertoire.</title>
        <authorList>
            <person name="Wilson M.C."/>
            <person name="Mori T."/>
            <person name="Ruckert C."/>
            <person name="Uria A.R."/>
            <person name="Helf M.J."/>
            <person name="Takada K."/>
            <person name="Gernert C."/>
            <person name="Steffens U.A."/>
            <person name="Heycke N."/>
            <person name="Schmitt S."/>
            <person name="Rinke C."/>
            <person name="Helfrich E.J."/>
            <person name="Brachmann A.O."/>
            <person name="Gurgui C."/>
            <person name="Wakimoto T."/>
            <person name="Kracht M."/>
            <person name="Crusemann M."/>
            <person name="Hentschel U."/>
            <person name="Abe I."/>
            <person name="Matsunaga S."/>
            <person name="Kalinowski J."/>
            <person name="Takeyama H."/>
            <person name="Piel J."/>
        </authorList>
    </citation>
    <scope>NUCLEOTIDE SEQUENCE [LARGE SCALE GENOMIC DNA]</scope>
    <source>
        <strain evidence="2">TSY1</strain>
    </source>
</reference>
<name>W4L5X3_ENTF1</name>
<dbReference type="AlphaFoldDB" id="W4L5X3"/>
<sequence length="496" mass="56680">MDTDYQLQQWLETYLTYHRNVALASLDEPLGEKRDARLVEAIEQSADLFSEPVLADLQRHIDETPEAQRAPWQRLRAWGLMMSIRTAMLPHRRTLQAQQRGLICRVDDELIPVVASFAHMASETRRDRRGAIEAAATAQLATLDEHFETQVGAARDAATRLGYNSLDHLWGDILGVDLDALQEVVTTLLAETEVAYTDLLTWAAHRRLRLTPAELRRHDMLTLFTFPDYQKYYQPGFIDPALQACLQDMEIDPQVDGRLQWRERDATFGPAEALAVAVPDEIVLSYCPAGGLQSAHALAGACGQALLWAHTSEELPPALRLWGHGAISTGNAQLFTDLVSHPFWLRYHGRLSVDTDYMSWQRLDRLYRFRRQLGRFLFTRHLNTSESLSDAPEAYRDIMMEACHIDYALAYYLVDWDWQYTSLTFWQGWSVAYVLLDTLHEDFGQDWFRNPETGQWLCQYWSEALAHDVDTLLQGLLGAPWEADLLAAALCEERVG</sequence>
<dbReference type="Proteomes" id="UP000019141">
    <property type="component" value="Unassembled WGS sequence"/>
</dbReference>